<gene>
    <name evidence="3" type="ORF">FRACYDRAFT_262997</name>
</gene>
<keyword evidence="2" id="KW-0812">Transmembrane</keyword>
<reference evidence="3 4" key="1">
    <citation type="submission" date="2016-09" db="EMBL/GenBank/DDBJ databases">
        <title>Extensive genetic diversity and differential bi-allelic expression allows diatom success in the polar Southern Ocean.</title>
        <authorList>
            <consortium name="DOE Joint Genome Institute"/>
            <person name="Mock T."/>
            <person name="Otillar R.P."/>
            <person name="Strauss J."/>
            <person name="Dupont C."/>
            <person name="Frickenhaus S."/>
            <person name="Maumus F."/>
            <person name="Mcmullan M."/>
            <person name="Sanges R."/>
            <person name="Schmutz J."/>
            <person name="Toseland A."/>
            <person name="Valas R."/>
            <person name="Veluchamy A."/>
            <person name="Ward B.J."/>
            <person name="Allen A."/>
            <person name="Barry K."/>
            <person name="Falciatore A."/>
            <person name="Ferrante M."/>
            <person name="Fortunato A.E."/>
            <person name="Gloeckner G."/>
            <person name="Gruber A."/>
            <person name="Hipkin R."/>
            <person name="Janech M."/>
            <person name="Kroth P."/>
            <person name="Leese F."/>
            <person name="Lindquist E."/>
            <person name="Lyon B.R."/>
            <person name="Martin J."/>
            <person name="Mayer C."/>
            <person name="Parker M."/>
            <person name="Quesneville H."/>
            <person name="Raymond J."/>
            <person name="Uhlig C."/>
            <person name="Valentin K.U."/>
            <person name="Worden A.Z."/>
            <person name="Armbrust E.V."/>
            <person name="Bowler C."/>
            <person name="Green B."/>
            <person name="Moulton V."/>
            <person name="Van Oosterhout C."/>
            <person name="Grigoriev I."/>
        </authorList>
    </citation>
    <scope>NUCLEOTIDE SEQUENCE [LARGE SCALE GENOMIC DNA]</scope>
    <source>
        <strain evidence="3 4">CCMP1102</strain>
    </source>
</reference>
<sequence length="800" mass="92360">MSNQASPDSTESEEEEESVEYHPRNADDKHSGSCNEDDEISREKDDTAADKSKKQLSTVYEDLEKLEKAITLENADLKLKQFKMKEQIDFIDQSKRPIVPDALKYIIVPLIYALLLSILLSSKVVKIRMIARSITKVMDFHFWIFVVWVPLIFNAFKRIRQPRPDPIPDQIKNLDPAHASIFLSPLSTELGGWEDPDTSCTDYVLFLSEYWTSAVNGIAWIQILKTILIKSLTGINAAKSLTTVIQSSSWVVLWLSCSQLLTRMGAVASLYQYPEKMYELERSSLTRPVGLFPIVMWKIVRAMLILAPLGFISDFAKVLSHLPKESIYPLFGSIAVYMLGTWTRMEASSSKDPLKNHLLKPPKSTSKLLYLLCYSILWRKQIRLLKLGKMMQNLWTTMWSSYTPFFWKSVGIGYLANLSLLGPIIHLKAISKIFQIEYTNDLPILSTGESYNQILDEHPERYYNMAWRYSLRWRDPERLTISKGNLYTYLFYLYFFKGSAQEQYTTLFQKTNFRRLEDGKTIADRLRREKEEKSLGENELPDGDRDEWKSRASKFQAEKHRKEYETKKYDDPLGVAVYKGFGVGIGYNFDHQSELKEGKQPSVRRLQARAAKSAVRRHIELTEKEKQIEELNETLDPKDRDDHDRRIQRMKKKIDDEILYLGNRLVELVPVGRGDLDEFGYLNTTKFERKSEASYRRISSHEYRKLEEDPLARTRNSGNETNKNHEEIILSGLDNVNNTVSENKAEEKDGQKKKKIDVDFETEDNDNIDSNISSSSDDIGDDDDGDENNGTSGLLDIVNC</sequence>
<dbReference type="KEGG" id="fcy:FRACYDRAFT_262997"/>
<feature type="transmembrane region" description="Helical" evidence="2">
    <location>
        <begin position="102"/>
        <end position="120"/>
    </location>
</feature>
<feature type="compositionally biased region" description="Basic and acidic residues" evidence="1">
    <location>
        <begin position="41"/>
        <end position="51"/>
    </location>
</feature>
<dbReference type="EMBL" id="KV784364">
    <property type="protein sequence ID" value="OEU12662.1"/>
    <property type="molecule type" value="Genomic_DNA"/>
</dbReference>
<proteinExistence type="predicted"/>
<protein>
    <submittedName>
        <fullName evidence="3">Uncharacterized protein</fullName>
    </submittedName>
</protein>
<dbReference type="AlphaFoldDB" id="A0A1E7F3A7"/>
<dbReference type="OrthoDB" id="49098at2759"/>
<feature type="transmembrane region" description="Helical" evidence="2">
    <location>
        <begin position="140"/>
        <end position="156"/>
    </location>
</feature>
<feature type="region of interest" description="Disordered" evidence="1">
    <location>
        <begin position="1"/>
        <end position="51"/>
    </location>
</feature>
<feature type="compositionally biased region" description="Low complexity" evidence="1">
    <location>
        <begin position="768"/>
        <end position="777"/>
    </location>
</feature>
<feature type="region of interest" description="Disordered" evidence="1">
    <location>
        <begin position="741"/>
        <end position="800"/>
    </location>
</feature>
<keyword evidence="2" id="KW-1133">Transmembrane helix</keyword>
<evidence type="ECO:0000256" key="1">
    <source>
        <dbReference type="SAM" id="MobiDB-lite"/>
    </source>
</evidence>
<name>A0A1E7F3A7_9STRA</name>
<feature type="region of interest" description="Disordered" evidence="1">
    <location>
        <begin position="528"/>
        <end position="548"/>
    </location>
</feature>
<organism evidence="3 4">
    <name type="scientific">Fragilariopsis cylindrus CCMP1102</name>
    <dbReference type="NCBI Taxonomy" id="635003"/>
    <lineage>
        <taxon>Eukaryota</taxon>
        <taxon>Sar</taxon>
        <taxon>Stramenopiles</taxon>
        <taxon>Ochrophyta</taxon>
        <taxon>Bacillariophyta</taxon>
        <taxon>Bacillariophyceae</taxon>
        <taxon>Bacillariophycidae</taxon>
        <taxon>Bacillariales</taxon>
        <taxon>Bacillariaceae</taxon>
        <taxon>Fragilariopsis</taxon>
    </lineage>
</organism>
<feature type="compositionally biased region" description="Acidic residues" evidence="1">
    <location>
        <begin position="778"/>
        <end position="787"/>
    </location>
</feature>
<feature type="compositionally biased region" description="Basic and acidic residues" evidence="1">
    <location>
        <begin position="19"/>
        <end position="31"/>
    </location>
</feature>
<accession>A0A1E7F3A7</accession>
<evidence type="ECO:0000313" key="3">
    <source>
        <dbReference type="EMBL" id="OEU12662.1"/>
    </source>
</evidence>
<evidence type="ECO:0000256" key="2">
    <source>
        <dbReference type="SAM" id="Phobius"/>
    </source>
</evidence>
<keyword evidence="2" id="KW-0472">Membrane</keyword>
<evidence type="ECO:0000313" key="4">
    <source>
        <dbReference type="Proteomes" id="UP000095751"/>
    </source>
</evidence>
<dbReference type="Proteomes" id="UP000095751">
    <property type="component" value="Unassembled WGS sequence"/>
</dbReference>
<keyword evidence="4" id="KW-1185">Reference proteome</keyword>
<dbReference type="InParanoid" id="A0A1E7F3A7"/>